<dbReference type="STRING" id="990371.SAMN05421813_11537"/>
<dbReference type="Gene3D" id="3.40.50.1820">
    <property type="entry name" value="alpha/beta hydrolase"/>
    <property type="match status" value="1"/>
</dbReference>
<dbReference type="Pfam" id="PF00326">
    <property type="entry name" value="Peptidase_S9"/>
    <property type="match status" value="1"/>
</dbReference>
<reference evidence="4" key="1">
    <citation type="submission" date="2016-10" db="EMBL/GenBank/DDBJ databases">
        <authorList>
            <person name="Varghese N."/>
            <person name="Submissions S."/>
        </authorList>
    </citation>
    <scope>NUCLEOTIDE SEQUENCE [LARGE SCALE GENOMIC DNA]</scope>
    <source>
        <strain evidence="4">DSM 24536</strain>
    </source>
</reference>
<dbReference type="SUPFAM" id="SSF53474">
    <property type="entry name" value="alpha/beta-Hydrolases"/>
    <property type="match status" value="1"/>
</dbReference>
<dbReference type="GO" id="GO:0006508">
    <property type="term" value="P:proteolysis"/>
    <property type="evidence" value="ECO:0007669"/>
    <property type="project" value="InterPro"/>
</dbReference>
<dbReference type="Gene3D" id="2.120.10.30">
    <property type="entry name" value="TolB, C-terminal domain"/>
    <property type="match status" value="1"/>
</dbReference>
<sequence>MPVFKNYFFLFVLLTLVSCSFEDTVEKIPLEKFFSVPIKTSFLVSPDGKFISYLKPDNNRIHIYVETWDGKNTTQLTCDTNRSISNYFWASNNEILYLKSGPEDKDAGLFAVKIDGSNKRELLPFNNAKIRLITTGRVYDDQVLVALNRRDSTVFDAYRLNIQSGKLSLLLENPGNITKWYSDPAGKLRMAIASDGVNETLLYRDVENQRLNPVLTNNFKTSILPVAFSADNSCIYALSNQNRDKMALVELDCKSGKEHRTIYSNPEVDVSEAIYSVNKDKLIYAGYETWKKERHYLDDTVKSMFNKLEKLLPNTEIRVSSSDSAERKFIIRSYTDRNPGSFYQYTPGENKLVKLSDINSSLAVDDMSEMKPVSFKTRDSLTVNGYLTLPKGKAKKNLPVVVMPHGGPDSRNSWGYNSEVQFLANRGYAVFQVNFRGSKGYGKKFWIAGFKEWGGKMQDDITDGVRWLISEQIADSSRIAIYGSSFGGFSALHGLISRPDLYQCGASYSGFTNLFTYLKDIPPYFRPYQQMYYETVGNPETDADYFRAVSPVFHTDKIKVPVLIAQGARDPRVNMNETNQFVKELKKRKVPVTYILKEDEGHFFRNIENRLEFYRELEIFLDKNLSRK</sequence>
<accession>A0A1G9U3Z3</accession>
<feature type="domain" description="Peptidase S9 prolyl oligopeptidase catalytic" evidence="2">
    <location>
        <begin position="414"/>
        <end position="626"/>
    </location>
</feature>
<dbReference type="PANTHER" id="PTHR42776">
    <property type="entry name" value="SERINE PEPTIDASE S9 FAMILY MEMBER"/>
    <property type="match status" value="1"/>
</dbReference>
<evidence type="ECO:0000256" key="1">
    <source>
        <dbReference type="ARBA" id="ARBA00022801"/>
    </source>
</evidence>
<name>A0A1G9U3Z3_9SPHI</name>
<keyword evidence="3" id="KW-0031">Aminopeptidase</keyword>
<dbReference type="OrthoDB" id="108903at2"/>
<gene>
    <name evidence="3" type="ORF">SAMN05421813_11537</name>
</gene>
<evidence type="ECO:0000313" key="4">
    <source>
        <dbReference type="Proteomes" id="UP000199226"/>
    </source>
</evidence>
<dbReference type="SUPFAM" id="SSF69322">
    <property type="entry name" value="Tricorn protease domain 2"/>
    <property type="match status" value="1"/>
</dbReference>
<protein>
    <submittedName>
        <fullName evidence="3">Dipeptidyl aminopeptidase/acylaminoacyl peptidase</fullName>
    </submittedName>
</protein>
<evidence type="ECO:0000259" key="2">
    <source>
        <dbReference type="Pfam" id="PF00326"/>
    </source>
</evidence>
<keyword evidence="4" id="KW-1185">Reference proteome</keyword>
<organism evidence="3 4">
    <name type="scientific">Daejeonella rubra</name>
    <dbReference type="NCBI Taxonomy" id="990371"/>
    <lineage>
        <taxon>Bacteria</taxon>
        <taxon>Pseudomonadati</taxon>
        <taxon>Bacteroidota</taxon>
        <taxon>Sphingobacteriia</taxon>
        <taxon>Sphingobacteriales</taxon>
        <taxon>Sphingobacteriaceae</taxon>
        <taxon>Daejeonella</taxon>
    </lineage>
</organism>
<dbReference type="InterPro" id="IPR029058">
    <property type="entry name" value="AB_hydrolase_fold"/>
</dbReference>
<dbReference type="InterPro" id="IPR011042">
    <property type="entry name" value="6-blade_b-propeller_TolB-like"/>
</dbReference>
<dbReference type="GO" id="GO:0004252">
    <property type="term" value="F:serine-type endopeptidase activity"/>
    <property type="evidence" value="ECO:0007669"/>
    <property type="project" value="TreeGrafter"/>
</dbReference>
<dbReference type="Proteomes" id="UP000199226">
    <property type="component" value="Unassembled WGS sequence"/>
</dbReference>
<dbReference type="EMBL" id="FNHH01000015">
    <property type="protein sequence ID" value="SDM54656.1"/>
    <property type="molecule type" value="Genomic_DNA"/>
</dbReference>
<proteinExistence type="predicted"/>
<dbReference type="GO" id="GO:0004177">
    <property type="term" value="F:aminopeptidase activity"/>
    <property type="evidence" value="ECO:0007669"/>
    <property type="project" value="UniProtKB-KW"/>
</dbReference>
<dbReference type="PROSITE" id="PS51257">
    <property type="entry name" value="PROKAR_LIPOPROTEIN"/>
    <property type="match status" value="1"/>
</dbReference>
<dbReference type="RefSeq" id="WP_090704955.1">
    <property type="nucleotide sequence ID" value="NZ_FNHH01000015.1"/>
</dbReference>
<keyword evidence="1" id="KW-0378">Hydrolase</keyword>
<keyword evidence="3" id="KW-0645">Protease</keyword>
<dbReference type="AlphaFoldDB" id="A0A1G9U3Z3"/>
<dbReference type="PANTHER" id="PTHR42776:SF27">
    <property type="entry name" value="DIPEPTIDYL PEPTIDASE FAMILY MEMBER 6"/>
    <property type="match status" value="1"/>
</dbReference>
<evidence type="ECO:0000313" key="3">
    <source>
        <dbReference type="EMBL" id="SDM54656.1"/>
    </source>
</evidence>
<dbReference type="InterPro" id="IPR001375">
    <property type="entry name" value="Peptidase_S9_cat"/>
</dbReference>